<comment type="caution">
    <text evidence="2">The sequence shown here is derived from an EMBL/GenBank/DDBJ whole genome shotgun (WGS) entry which is preliminary data.</text>
</comment>
<sequence length="413" mass="48227">MNGSQRHRVNGGSLRSPAIGASGADQHIAALHCPPYLFRAASDRSHGGTAGNSDCAIDPLAQHSEEYLEYFTDLDWQDATLMIETHLTWKKSIASHLISFSSSLHWVLVHAAKLRFEGEPNVHIVVLNTAKIRDKARVFRAKDLIQYFGLHNCRADHQNVEEYAQAEYLVCGKLSQNDGFATARFDSLIDAGLYVRFKDLNVPALIAECEDEMESLDRSLRQAYSHKIRINSRRIRLNAEERVECIRRQKRWDRLFKKLPSFRCLHQRIAKLRHKWWFQEKTENKSKADWVKIKRQRRERRAHPSWRWKEFFDGREYWKLPHYHLQQLRRLALCFGAGWECPMTFAFVSLRRRNLASADIQKVLSDLDGLPMIRLRTCDDDADVRDNLEERIQLLKMISTHQQRSEEQASGVH</sequence>
<proteinExistence type="predicted"/>
<feature type="domain" description="DUF7587" evidence="1">
    <location>
        <begin position="34"/>
        <end position="175"/>
    </location>
</feature>
<evidence type="ECO:0000313" key="2">
    <source>
        <dbReference type="EMBL" id="KAK5702559.1"/>
    </source>
</evidence>
<dbReference type="Proteomes" id="UP001310594">
    <property type="component" value="Unassembled WGS sequence"/>
</dbReference>
<name>A0AAN7ZUP2_9PEZI</name>
<organism evidence="2 3">
    <name type="scientific">Elasticomyces elasticus</name>
    <dbReference type="NCBI Taxonomy" id="574655"/>
    <lineage>
        <taxon>Eukaryota</taxon>
        <taxon>Fungi</taxon>
        <taxon>Dikarya</taxon>
        <taxon>Ascomycota</taxon>
        <taxon>Pezizomycotina</taxon>
        <taxon>Dothideomycetes</taxon>
        <taxon>Dothideomycetidae</taxon>
        <taxon>Mycosphaerellales</taxon>
        <taxon>Teratosphaeriaceae</taxon>
        <taxon>Elasticomyces</taxon>
    </lineage>
</organism>
<dbReference type="InterPro" id="IPR056009">
    <property type="entry name" value="DUF7587"/>
</dbReference>
<dbReference type="Pfam" id="PF24494">
    <property type="entry name" value="DUF7587"/>
    <property type="match status" value="1"/>
</dbReference>
<evidence type="ECO:0000259" key="1">
    <source>
        <dbReference type="Pfam" id="PF24494"/>
    </source>
</evidence>
<dbReference type="EMBL" id="JAVRQU010000005">
    <property type="protein sequence ID" value="KAK5702559.1"/>
    <property type="molecule type" value="Genomic_DNA"/>
</dbReference>
<gene>
    <name evidence="2" type="ORF">LTR97_003504</name>
</gene>
<dbReference type="AlphaFoldDB" id="A0AAN7ZUP2"/>
<reference evidence="2" key="1">
    <citation type="submission" date="2023-08" db="EMBL/GenBank/DDBJ databases">
        <title>Black Yeasts Isolated from many extreme environments.</title>
        <authorList>
            <person name="Coleine C."/>
            <person name="Stajich J.E."/>
            <person name="Selbmann L."/>
        </authorList>
    </citation>
    <scope>NUCLEOTIDE SEQUENCE</scope>
    <source>
        <strain evidence="2">CCFEE 5810</strain>
    </source>
</reference>
<accession>A0AAN7ZUP2</accession>
<protein>
    <recommendedName>
        <fullName evidence="1">DUF7587 domain-containing protein</fullName>
    </recommendedName>
</protein>
<evidence type="ECO:0000313" key="3">
    <source>
        <dbReference type="Proteomes" id="UP001310594"/>
    </source>
</evidence>